<organism evidence="3 4">
    <name type="scientific">Luteolibacter luteus</name>
    <dbReference type="NCBI Taxonomy" id="2728835"/>
    <lineage>
        <taxon>Bacteria</taxon>
        <taxon>Pseudomonadati</taxon>
        <taxon>Verrucomicrobiota</taxon>
        <taxon>Verrucomicrobiia</taxon>
        <taxon>Verrucomicrobiales</taxon>
        <taxon>Verrucomicrobiaceae</taxon>
        <taxon>Luteolibacter</taxon>
    </lineage>
</organism>
<feature type="region of interest" description="Disordered" evidence="1">
    <location>
        <begin position="1"/>
        <end position="67"/>
    </location>
</feature>
<dbReference type="EMBL" id="CP051774">
    <property type="protein sequence ID" value="QJE98455.1"/>
    <property type="molecule type" value="Genomic_DNA"/>
</dbReference>
<feature type="compositionally biased region" description="Basic and acidic residues" evidence="1">
    <location>
        <begin position="1"/>
        <end position="14"/>
    </location>
</feature>
<feature type="transmembrane region" description="Helical" evidence="2">
    <location>
        <begin position="111"/>
        <end position="130"/>
    </location>
</feature>
<sequence length="380" mass="42781">MPEHDPTPKLRVIEDQEETPAEGVVRLGPEKPEKAPNQRLQQDQAPTVRPIQEPRPAPNESPARLESASRDYFDGRSVEPGVEAILDQQVATETIETPWGGQEKRVSGIPYGWFLLIGLVVAGAGLWSILQTKKGEKNVAAAHETVREKVEKDEQKDAAARDLVAEVEKVVRSYLAADTIEDIVPLIRQPERVRPLIEKEWQTKPKVASKFRRLAMFQPATIEGKPFWVIRAEVENSPPENLLLEQTGDAEVKVDWETQVCHQPMPWNDYVSSRPSGQSFDFRVTVERDNFFSHEFSDASKWRCFRIGAKNSVERLFGYAPADSEIAKFLEAYCAGAPRKTASVILRLRFLPEAGSPRGVVIEKVVAPRWVYLKDPTDAP</sequence>
<keyword evidence="2" id="KW-0812">Transmembrane</keyword>
<evidence type="ECO:0000313" key="4">
    <source>
        <dbReference type="Proteomes" id="UP000501812"/>
    </source>
</evidence>
<reference evidence="3 4" key="1">
    <citation type="submission" date="2020-04" db="EMBL/GenBank/DDBJ databases">
        <title>Luteolibacter sp. G-1-1-1 isolated from soil.</title>
        <authorList>
            <person name="Dahal R.H."/>
        </authorList>
    </citation>
    <scope>NUCLEOTIDE SEQUENCE [LARGE SCALE GENOMIC DNA]</scope>
    <source>
        <strain evidence="3 4">G-1-1-1</strain>
    </source>
</reference>
<evidence type="ECO:0000256" key="2">
    <source>
        <dbReference type="SAM" id="Phobius"/>
    </source>
</evidence>
<protein>
    <submittedName>
        <fullName evidence="3">Uncharacterized protein</fullName>
    </submittedName>
</protein>
<keyword evidence="4" id="KW-1185">Reference proteome</keyword>
<dbReference type="Proteomes" id="UP000501812">
    <property type="component" value="Chromosome"/>
</dbReference>
<name>A0A858RNZ4_9BACT</name>
<evidence type="ECO:0000256" key="1">
    <source>
        <dbReference type="SAM" id="MobiDB-lite"/>
    </source>
</evidence>
<dbReference type="AlphaFoldDB" id="A0A858RNZ4"/>
<keyword evidence="2" id="KW-1133">Transmembrane helix</keyword>
<evidence type="ECO:0000313" key="3">
    <source>
        <dbReference type="EMBL" id="QJE98455.1"/>
    </source>
</evidence>
<dbReference type="KEGG" id="luo:HHL09_22600"/>
<gene>
    <name evidence="3" type="ORF">HHL09_22600</name>
</gene>
<accession>A0A858RNZ4</accession>
<keyword evidence="2" id="KW-0472">Membrane</keyword>
<proteinExistence type="predicted"/>
<dbReference type="RefSeq" id="WP_169456941.1">
    <property type="nucleotide sequence ID" value="NZ_CP051774.1"/>
</dbReference>